<sequence>MEKEFVENKRKPTSGNGEQKVPLRALVHEHNQDEMREFIKIFRQLEINLPLCDLLLQIPKYARHYKHMLNKKVILERICTLLKPTLSYIEHIMLKNMHEKILQKFQENFRHDFLVAKFRQPSGTPVTSYPRQKLVFFVVIVCLFNQTQANSSTLCLRFMFSLPSYISCSIPLQYLAASNGSSVNPRQGRFPNLSSSCPFLFLQAHCQFCRRMKIINWTASGREEQSVIPTSEEDRRRESNPASFPSIKKTIQTGMGTSSSQLDDEDDKANESYNPSDDEDNESSKEEENDLEENERAKEMSEEKQGNSIKELNVFEKRVEGRRSMEKELGPILEDLSISLSLNPSSLCYDVSLKELKSLLDSYNFQVSLIGDMCIITFKRNFFLVVPSMKNFLSSHLSLEDPLMSSSVMFEPSCYGLSNLDGTSLIKLNMLGFVLEFDRNSLQFVCPITSTRRRRHTKEFEGKGEDVGEKLILCCGD</sequence>
<proteinExistence type="predicted"/>
<accession>A0ACC0CCE8</accession>
<comment type="caution">
    <text evidence="1">The sequence shown here is derived from an EMBL/GenBank/DDBJ whole genome shotgun (WGS) entry which is preliminary data.</text>
</comment>
<dbReference type="EMBL" id="CM044701">
    <property type="protein sequence ID" value="KAI5682527.1"/>
    <property type="molecule type" value="Genomic_DNA"/>
</dbReference>
<gene>
    <name evidence="1" type="ORF">M9H77_03755</name>
</gene>
<evidence type="ECO:0000313" key="1">
    <source>
        <dbReference type="EMBL" id="KAI5682527.1"/>
    </source>
</evidence>
<organism evidence="1 2">
    <name type="scientific">Catharanthus roseus</name>
    <name type="common">Madagascar periwinkle</name>
    <name type="synonym">Vinca rosea</name>
    <dbReference type="NCBI Taxonomy" id="4058"/>
    <lineage>
        <taxon>Eukaryota</taxon>
        <taxon>Viridiplantae</taxon>
        <taxon>Streptophyta</taxon>
        <taxon>Embryophyta</taxon>
        <taxon>Tracheophyta</taxon>
        <taxon>Spermatophyta</taxon>
        <taxon>Magnoliopsida</taxon>
        <taxon>eudicotyledons</taxon>
        <taxon>Gunneridae</taxon>
        <taxon>Pentapetalae</taxon>
        <taxon>asterids</taxon>
        <taxon>lamiids</taxon>
        <taxon>Gentianales</taxon>
        <taxon>Apocynaceae</taxon>
        <taxon>Rauvolfioideae</taxon>
        <taxon>Vinceae</taxon>
        <taxon>Catharanthinae</taxon>
        <taxon>Catharanthus</taxon>
    </lineage>
</organism>
<evidence type="ECO:0000313" key="2">
    <source>
        <dbReference type="Proteomes" id="UP001060085"/>
    </source>
</evidence>
<dbReference type="Proteomes" id="UP001060085">
    <property type="component" value="Linkage Group LG01"/>
</dbReference>
<name>A0ACC0CCE8_CATRO</name>
<keyword evidence="2" id="KW-1185">Reference proteome</keyword>
<protein>
    <submittedName>
        <fullName evidence="1">Uncharacterized protein</fullName>
    </submittedName>
</protein>
<reference evidence="2" key="1">
    <citation type="journal article" date="2023" name="Nat. Plants">
        <title>Single-cell RNA sequencing provides a high-resolution roadmap for understanding the multicellular compartmentation of specialized metabolism.</title>
        <authorList>
            <person name="Sun S."/>
            <person name="Shen X."/>
            <person name="Li Y."/>
            <person name="Li Y."/>
            <person name="Wang S."/>
            <person name="Li R."/>
            <person name="Zhang H."/>
            <person name="Shen G."/>
            <person name="Guo B."/>
            <person name="Wei J."/>
            <person name="Xu J."/>
            <person name="St-Pierre B."/>
            <person name="Chen S."/>
            <person name="Sun C."/>
        </authorList>
    </citation>
    <scope>NUCLEOTIDE SEQUENCE [LARGE SCALE GENOMIC DNA]</scope>
</reference>